<evidence type="ECO:0000256" key="4">
    <source>
        <dbReference type="PROSITE-ProRule" id="PRU00335"/>
    </source>
</evidence>
<dbReference type="PROSITE" id="PS50977">
    <property type="entry name" value="HTH_TETR_2"/>
    <property type="match status" value="1"/>
</dbReference>
<evidence type="ECO:0000313" key="7">
    <source>
        <dbReference type="Proteomes" id="UP001165089"/>
    </source>
</evidence>
<dbReference type="Gene3D" id="1.10.357.10">
    <property type="entry name" value="Tetracycline Repressor, domain 2"/>
    <property type="match status" value="1"/>
</dbReference>
<dbReference type="PANTHER" id="PTHR30055">
    <property type="entry name" value="HTH-TYPE TRANSCRIPTIONAL REGULATOR RUTR"/>
    <property type="match status" value="1"/>
</dbReference>
<dbReference type="EMBL" id="BSDD01000002">
    <property type="protein sequence ID" value="GLH69723.1"/>
    <property type="molecule type" value="Genomic_DNA"/>
</dbReference>
<dbReference type="InterPro" id="IPR050109">
    <property type="entry name" value="HTH-type_TetR-like_transc_reg"/>
</dbReference>
<keyword evidence="2 4" id="KW-0238">DNA-binding</keyword>
<dbReference type="PRINTS" id="PR00455">
    <property type="entry name" value="HTHTETR"/>
</dbReference>
<evidence type="ECO:0000259" key="5">
    <source>
        <dbReference type="PROSITE" id="PS50977"/>
    </source>
</evidence>
<dbReference type="PANTHER" id="PTHR30055:SF234">
    <property type="entry name" value="HTH-TYPE TRANSCRIPTIONAL REGULATOR BETI"/>
    <property type="match status" value="1"/>
</dbReference>
<name>A0ABQ5Q512_9BACT</name>
<keyword evidence="7" id="KW-1185">Reference proteome</keyword>
<comment type="caution">
    <text evidence="6">The sequence shown here is derived from an EMBL/GenBank/DDBJ whole genome shotgun (WGS) entry which is preliminary data.</text>
</comment>
<dbReference type="Gene3D" id="1.10.10.60">
    <property type="entry name" value="Homeodomain-like"/>
    <property type="match status" value="1"/>
</dbReference>
<accession>A0ABQ5Q512</accession>
<dbReference type="SUPFAM" id="SSF46689">
    <property type="entry name" value="Homeodomain-like"/>
    <property type="match status" value="1"/>
</dbReference>
<organism evidence="6 7">
    <name type="scientific">Geothrix rubra</name>
    <dbReference type="NCBI Taxonomy" id="2927977"/>
    <lineage>
        <taxon>Bacteria</taxon>
        <taxon>Pseudomonadati</taxon>
        <taxon>Acidobacteriota</taxon>
        <taxon>Holophagae</taxon>
        <taxon>Holophagales</taxon>
        <taxon>Holophagaceae</taxon>
        <taxon>Geothrix</taxon>
    </lineage>
</organism>
<reference evidence="6 7" key="1">
    <citation type="journal article" date="2023" name="Antonie Van Leeuwenhoek">
        <title>Mesoterricola silvestris gen. nov., sp. nov., Mesoterricola sediminis sp. nov., Geothrix oryzae sp. nov., Geothrix edaphica sp. nov., Geothrix rubra sp. nov., and Geothrix limicola sp. nov., six novel members of Acidobacteriota isolated from soils.</title>
        <authorList>
            <person name="Itoh H."/>
            <person name="Sugisawa Y."/>
            <person name="Mise K."/>
            <person name="Xu Z."/>
            <person name="Kuniyasu M."/>
            <person name="Ushijima N."/>
            <person name="Kawano K."/>
            <person name="Kobayashi E."/>
            <person name="Shiratori Y."/>
            <person name="Masuda Y."/>
            <person name="Senoo K."/>
        </authorList>
    </citation>
    <scope>NUCLEOTIDE SEQUENCE [LARGE SCALE GENOMIC DNA]</scope>
    <source>
        <strain evidence="6 7">Red803</strain>
    </source>
</reference>
<dbReference type="InterPro" id="IPR009057">
    <property type="entry name" value="Homeodomain-like_sf"/>
</dbReference>
<evidence type="ECO:0000256" key="3">
    <source>
        <dbReference type="ARBA" id="ARBA00023163"/>
    </source>
</evidence>
<evidence type="ECO:0000256" key="2">
    <source>
        <dbReference type="ARBA" id="ARBA00023125"/>
    </source>
</evidence>
<keyword evidence="3" id="KW-0804">Transcription</keyword>
<sequence length="244" mass="27131">MTESRDDRELSLLTPNSRLLLLKAAIRIFAEKGFEGASIREIAETAGVNSSLISFHFGGKAGLHAAALHFAARMAKHTAKTMPMPPLPVGPFAGKSAVIRQAVTALRAYIREFIRMSIRLNPSLPAEKDPELERAVLVLIAKSMIYPSEASMGSLLEAIQPHIDYLHRCLHVLRSDLDHDGRVRMGMSIHAQLLFFLCHQDILARLLNEPPCHEDDLARLVTHFLKFNLNGLGIPDEYLELESP</sequence>
<dbReference type="Pfam" id="PF00440">
    <property type="entry name" value="TetR_N"/>
    <property type="match status" value="1"/>
</dbReference>
<dbReference type="InterPro" id="IPR001647">
    <property type="entry name" value="HTH_TetR"/>
</dbReference>
<keyword evidence="1" id="KW-0805">Transcription regulation</keyword>
<feature type="DNA-binding region" description="H-T-H motif" evidence="4">
    <location>
        <begin position="38"/>
        <end position="57"/>
    </location>
</feature>
<feature type="domain" description="HTH tetR-type" evidence="5">
    <location>
        <begin position="15"/>
        <end position="75"/>
    </location>
</feature>
<proteinExistence type="predicted"/>
<gene>
    <name evidence="6" type="ORF">GETHPA_12560</name>
</gene>
<dbReference type="Proteomes" id="UP001165089">
    <property type="component" value="Unassembled WGS sequence"/>
</dbReference>
<dbReference type="Pfam" id="PF09209">
    <property type="entry name" value="CecR_C"/>
    <property type="match status" value="1"/>
</dbReference>
<protein>
    <recommendedName>
        <fullName evidence="5">HTH tetR-type domain-containing protein</fullName>
    </recommendedName>
</protein>
<evidence type="ECO:0000256" key="1">
    <source>
        <dbReference type="ARBA" id="ARBA00023015"/>
    </source>
</evidence>
<evidence type="ECO:0000313" key="6">
    <source>
        <dbReference type="EMBL" id="GLH69723.1"/>
    </source>
</evidence>
<dbReference type="InterPro" id="IPR015292">
    <property type="entry name" value="Tscrpt_reg_YbiH_C"/>
</dbReference>